<proteinExistence type="predicted"/>
<evidence type="ECO:0000313" key="3">
    <source>
        <dbReference type="EMBL" id="MFD2046675.1"/>
    </source>
</evidence>
<name>A0ABW4W7G1_9BACI</name>
<protein>
    <submittedName>
        <fullName evidence="3">UDP-2,4-diacetamido-2,4, 6-trideoxy-beta-L-altropyranose hydrolase</fullName>
        <ecNumber evidence="3">3.6.1.57</ecNumber>
    </submittedName>
</protein>
<evidence type="ECO:0000256" key="1">
    <source>
        <dbReference type="ARBA" id="ARBA00023136"/>
    </source>
</evidence>
<dbReference type="EC" id="3.6.1.57" evidence="3"/>
<sequence>MNIFIRADSSKEIGTGHIMRCLVLAEDLRKKKVNITFICRKLQGNLMDLIKTKGFHVRSLPPITSNLGDLQWHKTYWDYDAMQTTNILKKQAEVEWLIIDHYAFDIMWEHQLKPYVKKIMVIDDLANRPHDCDLLLDQNVYKNMDERYAGLVPYTTKTLLGIKYLLLRQEYRNIRNIKKRNGLVNKILISFGGSDPTNETMKALKAINMLNRQNIHVDVVVGFSNQNYQTIQSLCAIMPQTTLHYHIDYLADLMAEADLAIGAGGSTTWERCYVCLPAITIETARNQTEILTFLSEVGAIRHLGVSKEVSELDIANTLHQLLQDPKSLINMMDASLLIMKEVESNSVAKQLVEGE</sequence>
<dbReference type="NCBIfam" id="TIGR03590">
    <property type="entry name" value="PseG"/>
    <property type="match status" value="1"/>
</dbReference>
<dbReference type="SUPFAM" id="SSF53756">
    <property type="entry name" value="UDP-Glycosyltransferase/glycogen phosphorylase"/>
    <property type="match status" value="1"/>
</dbReference>
<gene>
    <name evidence="3" type="primary">pseG</name>
    <name evidence="3" type="ORF">ACFSJF_20625</name>
</gene>
<evidence type="ECO:0000259" key="2">
    <source>
        <dbReference type="Pfam" id="PF04101"/>
    </source>
</evidence>
<dbReference type="PANTHER" id="PTHR21015">
    <property type="entry name" value="UDP-N-ACETYLGLUCOSAMINE--N-ACETYLMURAMYL-(PENTAPEPTIDE) PYROPHOSPHORYL-UNDECAPRENOL N-ACETYLGLUCOSAMINE TRANSFERASE 1"/>
    <property type="match status" value="1"/>
</dbReference>
<evidence type="ECO:0000313" key="4">
    <source>
        <dbReference type="Proteomes" id="UP001597383"/>
    </source>
</evidence>
<dbReference type="Gene3D" id="3.40.50.11190">
    <property type="match status" value="1"/>
</dbReference>
<feature type="domain" description="Glycosyl transferase family 28 C-terminal" evidence="2">
    <location>
        <begin position="191"/>
        <end position="346"/>
    </location>
</feature>
<keyword evidence="3" id="KW-0378">Hydrolase</keyword>
<dbReference type="RefSeq" id="WP_377558728.1">
    <property type="nucleotide sequence ID" value="NZ_JBHUHQ010000041.1"/>
</dbReference>
<keyword evidence="1" id="KW-0472">Membrane</keyword>
<dbReference type="GO" id="GO:0016787">
    <property type="term" value="F:hydrolase activity"/>
    <property type="evidence" value="ECO:0007669"/>
    <property type="project" value="UniProtKB-KW"/>
</dbReference>
<dbReference type="Gene3D" id="3.40.50.2000">
    <property type="entry name" value="Glycogen Phosphorylase B"/>
    <property type="match status" value="1"/>
</dbReference>
<reference evidence="4" key="1">
    <citation type="journal article" date="2019" name="Int. J. Syst. Evol. Microbiol.">
        <title>The Global Catalogue of Microorganisms (GCM) 10K type strain sequencing project: providing services to taxonomists for standard genome sequencing and annotation.</title>
        <authorList>
            <consortium name="The Broad Institute Genomics Platform"/>
            <consortium name="The Broad Institute Genome Sequencing Center for Infectious Disease"/>
            <person name="Wu L."/>
            <person name="Ma J."/>
        </authorList>
    </citation>
    <scope>NUCLEOTIDE SEQUENCE [LARGE SCALE GENOMIC DNA]</scope>
    <source>
        <strain evidence="4">R28</strain>
    </source>
</reference>
<accession>A0ABW4W7G1</accession>
<dbReference type="Proteomes" id="UP001597383">
    <property type="component" value="Unassembled WGS sequence"/>
</dbReference>
<dbReference type="PANTHER" id="PTHR21015:SF22">
    <property type="entry name" value="GLYCOSYLTRANSFERASE"/>
    <property type="match status" value="1"/>
</dbReference>
<dbReference type="EMBL" id="JBHUHQ010000041">
    <property type="protein sequence ID" value="MFD2046675.1"/>
    <property type="molecule type" value="Genomic_DNA"/>
</dbReference>
<keyword evidence="4" id="KW-1185">Reference proteome</keyword>
<dbReference type="InterPro" id="IPR007235">
    <property type="entry name" value="Glyco_trans_28_C"/>
</dbReference>
<comment type="caution">
    <text evidence="3">The sequence shown here is derived from an EMBL/GenBank/DDBJ whole genome shotgun (WGS) entry which is preliminary data.</text>
</comment>
<dbReference type="InterPro" id="IPR020023">
    <property type="entry name" value="PseG"/>
</dbReference>
<organism evidence="3 4">
    <name type="scientific">Ornithinibacillus salinisoli</name>
    <dbReference type="NCBI Taxonomy" id="1848459"/>
    <lineage>
        <taxon>Bacteria</taxon>
        <taxon>Bacillati</taxon>
        <taxon>Bacillota</taxon>
        <taxon>Bacilli</taxon>
        <taxon>Bacillales</taxon>
        <taxon>Bacillaceae</taxon>
        <taxon>Ornithinibacillus</taxon>
    </lineage>
</organism>
<dbReference type="Pfam" id="PF04101">
    <property type="entry name" value="Glyco_tran_28_C"/>
    <property type="match status" value="1"/>
</dbReference>